<comment type="caution">
    <text evidence="2">The sequence shown here is derived from an EMBL/GenBank/DDBJ whole genome shotgun (WGS) entry which is preliminary data.</text>
</comment>
<keyword evidence="3" id="KW-1185">Reference proteome</keyword>
<sequence>MVDGSGLGAAGGGRRRRRSLRGEVGQTGARFGSPSLRRTIEEEEVEPPHEPEHLAEAVPKPRKARRSLRGQVGQTGARFGSSALRRTLEQEPEETPLEETAAFEHDFDYVEPIPEPQYEDQRYGVPQQEEPHYEETGKSLVRPYAWTGGRTTADHDLRLETLISVTEGGFHTAMRSTSPEQRSVVEMCALPRSVAEVSAVLSIPLGVARVLLSDLIGMGVVSVHETNGGSAGGQADLVLLERVLHGLRRL</sequence>
<feature type="compositionally biased region" description="Gly residues" evidence="1">
    <location>
        <begin position="1"/>
        <end position="12"/>
    </location>
</feature>
<dbReference type="Proteomes" id="UP000239494">
    <property type="component" value="Unassembled WGS sequence"/>
</dbReference>
<protein>
    <submittedName>
        <fullName evidence="2">Uncharacterized protein DUF742</fullName>
    </submittedName>
</protein>
<organism evidence="2 3">
    <name type="scientific">Umezawaea tangerina</name>
    <dbReference type="NCBI Taxonomy" id="84725"/>
    <lineage>
        <taxon>Bacteria</taxon>
        <taxon>Bacillati</taxon>
        <taxon>Actinomycetota</taxon>
        <taxon>Actinomycetes</taxon>
        <taxon>Pseudonocardiales</taxon>
        <taxon>Pseudonocardiaceae</taxon>
        <taxon>Umezawaea</taxon>
    </lineage>
</organism>
<evidence type="ECO:0000313" key="3">
    <source>
        <dbReference type="Proteomes" id="UP000239494"/>
    </source>
</evidence>
<dbReference type="EMBL" id="PVTF01000006">
    <property type="protein sequence ID" value="PRY40736.1"/>
    <property type="molecule type" value="Genomic_DNA"/>
</dbReference>
<dbReference type="Pfam" id="PF05331">
    <property type="entry name" value="DUF742"/>
    <property type="match status" value="1"/>
</dbReference>
<dbReference type="PANTHER" id="PTHR36221:SF1">
    <property type="entry name" value="DUF742 DOMAIN-CONTAINING PROTEIN"/>
    <property type="match status" value="1"/>
</dbReference>
<dbReference type="InterPro" id="IPR007995">
    <property type="entry name" value="DUF742"/>
</dbReference>
<reference evidence="2 3" key="1">
    <citation type="submission" date="2018-03" db="EMBL/GenBank/DDBJ databases">
        <title>Genomic Encyclopedia of Archaeal and Bacterial Type Strains, Phase II (KMG-II): from individual species to whole genera.</title>
        <authorList>
            <person name="Goeker M."/>
        </authorList>
    </citation>
    <scope>NUCLEOTIDE SEQUENCE [LARGE SCALE GENOMIC DNA]</scope>
    <source>
        <strain evidence="2 3">DSM 44720</strain>
    </source>
</reference>
<feature type="compositionally biased region" description="Basic and acidic residues" evidence="1">
    <location>
        <begin position="46"/>
        <end position="55"/>
    </location>
</feature>
<proteinExistence type="predicted"/>
<gene>
    <name evidence="2" type="ORF">CLV43_106477</name>
</gene>
<dbReference type="PANTHER" id="PTHR36221">
    <property type="entry name" value="DUF742 DOMAIN-CONTAINING PROTEIN"/>
    <property type="match status" value="1"/>
</dbReference>
<feature type="region of interest" description="Disordered" evidence="1">
    <location>
        <begin position="1"/>
        <end position="96"/>
    </location>
</feature>
<dbReference type="OrthoDB" id="4244884at2"/>
<accession>A0A2T0T4Y7</accession>
<evidence type="ECO:0000256" key="1">
    <source>
        <dbReference type="SAM" id="MobiDB-lite"/>
    </source>
</evidence>
<name>A0A2T0T4Y7_9PSEU</name>
<dbReference type="AlphaFoldDB" id="A0A2T0T4Y7"/>
<dbReference type="RefSeq" id="WP_106189365.1">
    <property type="nucleotide sequence ID" value="NZ_PVTF01000006.1"/>
</dbReference>
<evidence type="ECO:0000313" key="2">
    <source>
        <dbReference type="EMBL" id="PRY40736.1"/>
    </source>
</evidence>